<dbReference type="EnsemblMetazoa" id="CapteT192376">
    <property type="protein sequence ID" value="CapteP192376"/>
    <property type="gene ID" value="CapteG192376"/>
</dbReference>
<accession>R7TJ64</accession>
<reference evidence="3" key="3">
    <citation type="submission" date="2015-06" db="UniProtKB">
        <authorList>
            <consortium name="EnsemblMetazoa"/>
        </authorList>
    </citation>
    <scope>IDENTIFICATION</scope>
</reference>
<evidence type="ECO:0000313" key="2">
    <source>
        <dbReference type="EMBL" id="ELT91591.1"/>
    </source>
</evidence>
<dbReference type="AlphaFoldDB" id="R7TJ64"/>
<feature type="region of interest" description="Disordered" evidence="1">
    <location>
        <begin position="226"/>
        <end position="247"/>
    </location>
</feature>
<reference evidence="4" key="1">
    <citation type="submission" date="2012-12" db="EMBL/GenBank/DDBJ databases">
        <authorList>
            <person name="Hellsten U."/>
            <person name="Grimwood J."/>
            <person name="Chapman J.A."/>
            <person name="Shapiro H."/>
            <person name="Aerts A."/>
            <person name="Otillar R.P."/>
            <person name="Terry A.Y."/>
            <person name="Boore J.L."/>
            <person name="Simakov O."/>
            <person name="Marletaz F."/>
            <person name="Cho S.-J."/>
            <person name="Edsinger-Gonzales E."/>
            <person name="Havlak P."/>
            <person name="Kuo D.-H."/>
            <person name="Larsson T."/>
            <person name="Lv J."/>
            <person name="Arendt D."/>
            <person name="Savage R."/>
            <person name="Osoegawa K."/>
            <person name="de Jong P."/>
            <person name="Lindberg D.R."/>
            <person name="Seaver E.C."/>
            <person name="Weisblat D.A."/>
            <person name="Putnam N.H."/>
            <person name="Grigoriev I.V."/>
            <person name="Rokhsar D.S."/>
        </authorList>
    </citation>
    <scope>NUCLEOTIDE SEQUENCE</scope>
    <source>
        <strain evidence="4">I ESC-2004</strain>
    </source>
</reference>
<dbReference type="Proteomes" id="UP000014760">
    <property type="component" value="Unassembled WGS sequence"/>
</dbReference>
<dbReference type="EMBL" id="KB310427">
    <property type="protein sequence ID" value="ELT91591.1"/>
    <property type="molecule type" value="Genomic_DNA"/>
</dbReference>
<sequence>MPYRCEVEGFSSVSTDGVWLYFWPGDEAQAKLWDRFVRSYRLERRKDAGYNAISTSLFAAILHKAYPNIGKTTKKKKNALKLIHRAGPPANTISIPNPFKLTTPFWPAEGNSTINGQAVAKDGVVTCSLWDREVSLGNLHISCKYGNDEELKTILHALTKLKPCPGKNDGMVTCFTDSSSGKKFSGNRARNCLVFNDINSKSDCNLLAIAAPNAYYLKSMPNGTTKNLQDLSQSRSPLASSQPNDVE</sequence>
<reference evidence="2 4" key="2">
    <citation type="journal article" date="2013" name="Nature">
        <title>Insights into bilaterian evolution from three spiralian genomes.</title>
        <authorList>
            <person name="Simakov O."/>
            <person name="Marletaz F."/>
            <person name="Cho S.J."/>
            <person name="Edsinger-Gonzales E."/>
            <person name="Havlak P."/>
            <person name="Hellsten U."/>
            <person name="Kuo D.H."/>
            <person name="Larsson T."/>
            <person name="Lv J."/>
            <person name="Arendt D."/>
            <person name="Savage R."/>
            <person name="Osoegawa K."/>
            <person name="de Jong P."/>
            <person name="Grimwood J."/>
            <person name="Chapman J.A."/>
            <person name="Shapiro H."/>
            <person name="Aerts A."/>
            <person name="Otillar R.P."/>
            <person name="Terry A.Y."/>
            <person name="Boore J.L."/>
            <person name="Grigoriev I.V."/>
            <person name="Lindberg D.R."/>
            <person name="Seaver E.C."/>
            <person name="Weisblat D.A."/>
            <person name="Putnam N.H."/>
            <person name="Rokhsar D.S."/>
        </authorList>
    </citation>
    <scope>NUCLEOTIDE SEQUENCE</scope>
    <source>
        <strain evidence="2 4">I ESC-2004</strain>
    </source>
</reference>
<evidence type="ECO:0000256" key="1">
    <source>
        <dbReference type="SAM" id="MobiDB-lite"/>
    </source>
</evidence>
<organism evidence="2">
    <name type="scientific">Capitella teleta</name>
    <name type="common">Polychaete worm</name>
    <dbReference type="NCBI Taxonomy" id="283909"/>
    <lineage>
        <taxon>Eukaryota</taxon>
        <taxon>Metazoa</taxon>
        <taxon>Spiralia</taxon>
        <taxon>Lophotrochozoa</taxon>
        <taxon>Annelida</taxon>
        <taxon>Polychaeta</taxon>
        <taxon>Sedentaria</taxon>
        <taxon>Scolecida</taxon>
        <taxon>Capitellidae</taxon>
        <taxon>Capitella</taxon>
    </lineage>
</organism>
<dbReference type="EMBL" id="AMQN01031014">
    <property type="status" value="NOT_ANNOTATED_CDS"/>
    <property type="molecule type" value="Genomic_DNA"/>
</dbReference>
<keyword evidence="4" id="KW-1185">Reference proteome</keyword>
<gene>
    <name evidence="2" type="ORF">CAPTEDRAFT_192376</name>
</gene>
<dbReference type="HOGENOM" id="CLU_1125460_0_0_1"/>
<evidence type="ECO:0000313" key="3">
    <source>
        <dbReference type="EnsemblMetazoa" id="CapteP192376"/>
    </source>
</evidence>
<protein>
    <submittedName>
        <fullName evidence="2 3">Uncharacterized protein</fullName>
    </submittedName>
</protein>
<proteinExistence type="predicted"/>
<dbReference type="OrthoDB" id="7312725at2759"/>
<evidence type="ECO:0000313" key="4">
    <source>
        <dbReference type="Proteomes" id="UP000014760"/>
    </source>
</evidence>
<name>R7TJ64_CAPTE</name>